<accession>A0ABP8WQA4</accession>
<feature type="domain" description="AMP-dependent synthetase/ligase" evidence="3">
    <location>
        <begin position="31"/>
        <end position="410"/>
    </location>
</feature>
<dbReference type="Pfam" id="PF13193">
    <property type="entry name" value="AMP-binding_C"/>
    <property type="match status" value="1"/>
</dbReference>
<protein>
    <recommendedName>
        <fullName evidence="7">Cyclohexanecarboxylate-CoA ligase</fullName>
    </recommendedName>
</protein>
<dbReference type="Pfam" id="PF00501">
    <property type="entry name" value="AMP-binding"/>
    <property type="match status" value="1"/>
</dbReference>
<comment type="caution">
    <text evidence="5">The sequence shown here is derived from an EMBL/GenBank/DDBJ whole genome shotgun (WGS) entry which is preliminary data.</text>
</comment>
<dbReference type="Proteomes" id="UP001501446">
    <property type="component" value="Unassembled WGS sequence"/>
</dbReference>
<dbReference type="Gene3D" id="3.40.50.12780">
    <property type="entry name" value="N-terminal domain of ligase-like"/>
    <property type="match status" value="1"/>
</dbReference>
<evidence type="ECO:0000313" key="5">
    <source>
        <dbReference type="EMBL" id="GAA4692833.1"/>
    </source>
</evidence>
<evidence type="ECO:0008006" key="7">
    <source>
        <dbReference type="Google" id="ProtNLM"/>
    </source>
</evidence>
<dbReference type="SUPFAM" id="SSF56801">
    <property type="entry name" value="Acetyl-CoA synthetase-like"/>
    <property type="match status" value="1"/>
</dbReference>
<evidence type="ECO:0000259" key="4">
    <source>
        <dbReference type="Pfam" id="PF13193"/>
    </source>
</evidence>
<keyword evidence="6" id="KW-1185">Reference proteome</keyword>
<reference evidence="6" key="1">
    <citation type="journal article" date="2019" name="Int. J. Syst. Evol. Microbiol.">
        <title>The Global Catalogue of Microorganisms (GCM) 10K type strain sequencing project: providing services to taxonomists for standard genome sequencing and annotation.</title>
        <authorList>
            <consortium name="The Broad Institute Genomics Platform"/>
            <consortium name="The Broad Institute Genome Sequencing Center for Infectious Disease"/>
            <person name="Wu L."/>
            <person name="Ma J."/>
        </authorList>
    </citation>
    <scope>NUCLEOTIDE SEQUENCE [LARGE SCALE GENOMIC DNA]</scope>
    <source>
        <strain evidence="6">JCM 18958</strain>
    </source>
</reference>
<dbReference type="InterPro" id="IPR045851">
    <property type="entry name" value="AMP-bd_C_sf"/>
</dbReference>
<dbReference type="InterPro" id="IPR000873">
    <property type="entry name" value="AMP-dep_synth/lig_dom"/>
</dbReference>
<dbReference type="InterPro" id="IPR020845">
    <property type="entry name" value="AMP-binding_CS"/>
</dbReference>
<dbReference type="InterPro" id="IPR042099">
    <property type="entry name" value="ANL_N_sf"/>
</dbReference>
<evidence type="ECO:0000259" key="3">
    <source>
        <dbReference type="Pfam" id="PF00501"/>
    </source>
</evidence>
<dbReference type="Gene3D" id="3.30.300.30">
    <property type="match status" value="1"/>
</dbReference>
<name>A0ABP8WQA4_9MICC</name>
<dbReference type="PROSITE" id="PS00455">
    <property type="entry name" value="AMP_BINDING"/>
    <property type="match status" value="1"/>
</dbReference>
<dbReference type="EMBL" id="BAABLN010000008">
    <property type="protein sequence ID" value="GAA4692833.1"/>
    <property type="molecule type" value="Genomic_DNA"/>
</dbReference>
<dbReference type="RefSeq" id="WP_345310609.1">
    <property type="nucleotide sequence ID" value="NZ_BAABLN010000008.1"/>
</dbReference>
<dbReference type="PANTHER" id="PTHR43201:SF5">
    <property type="entry name" value="MEDIUM-CHAIN ACYL-COA LIGASE ACSF2, MITOCHONDRIAL"/>
    <property type="match status" value="1"/>
</dbReference>
<organism evidence="5 6">
    <name type="scientific">Kocuria gwangalliensis</name>
    <dbReference type="NCBI Taxonomy" id="501592"/>
    <lineage>
        <taxon>Bacteria</taxon>
        <taxon>Bacillati</taxon>
        <taxon>Actinomycetota</taxon>
        <taxon>Actinomycetes</taxon>
        <taxon>Micrococcales</taxon>
        <taxon>Micrococcaceae</taxon>
        <taxon>Kocuria</taxon>
    </lineage>
</organism>
<evidence type="ECO:0000256" key="2">
    <source>
        <dbReference type="ARBA" id="ARBA00022598"/>
    </source>
</evidence>
<keyword evidence="2" id="KW-0436">Ligase</keyword>
<evidence type="ECO:0000256" key="1">
    <source>
        <dbReference type="ARBA" id="ARBA00006432"/>
    </source>
</evidence>
<dbReference type="PANTHER" id="PTHR43201">
    <property type="entry name" value="ACYL-COA SYNTHETASE"/>
    <property type="match status" value="1"/>
</dbReference>
<sequence length="552" mass="60810">MTTYETLLTQDIIDHNTQAGYWDGRILTDHLDRAVERDPNAVASVDSRGSLTYGELAQRVERTAHGLIHLGLGRGDVISLQLPNWKEWVILHLAAVRIGAVTNPLIPIYRDREISFMMERANTRILVVPESFRGYDHLALARRMVGGQQDPARVLVLAQDPANPPALERGEIAWDEFIATGWEAQGSPEKLAERRPEANDVALLMFTSGTTGRPKGVMHTHNTVCAAGLPWPDRMGMDHRDVIHMASTFGHLTGYLFGVELPILLGAKGVFQDVWHKETFVELIAEHGITHTSGATPFLHDLLDASNLADHDVSSLQRFCCMGAPIPRVLLRNAREEIPGLSVLGGWGQTECALSTCGHPSDPIEKITSTDGRPVRGIDVRITDLDGTTLPAGSEGKLWVRGPSLFVGYLGQLDKTREDFDGEWFDTGDLATLDEDGYLTIAGRSKDLIIRGGENIPVAYLENVLHEHPDIASVAVVGAPHVRLQEIACAAVVLNDDAAPLTLEAIRAFLDEKGVAKSYWPERVEILADFPRTPSGKIQKYHLRERFTEDQA</sequence>
<dbReference type="InterPro" id="IPR025110">
    <property type="entry name" value="AMP-bd_C"/>
</dbReference>
<gene>
    <name evidence="5" type="ORF">GCM10025781_07670</name>
</gene>
<comment type="similarity">
    <text evidence="1">Belongs to the ATP-dependent AMP-binding enzyme family.</text>
</comment>
<feature type="domain" description="AMP-binding enzyme C-terminal" evidence="4">
    <location>
        <begin position="461"/>
        <end position="537"/>
    </location>
</feature>
<proteinExistence type="inferred from homology"/>
<evidence type="ECO:0000313" key="6">
    <source>
        <dbReference type="Proteomes" id="UP001501446"/>
    </source>
</evidence>